<protein>
    <recommendedName>
        <fullName evidence="4">Coth-domain-containing protein</fullName>
    </recommendedName>
</protein>
<feature type="chain" id="PRO_5045746761" description="Coth-domain-containing protein" evidence="1">
    <location>
        <begin position="22"/>
        <end position="570"/>
    </location>
</feature>
<feature type="signal peptide" evidence="1">
    <location>
        <begin position="1"/>
        <end position="21"/>
    </location>
</feature>
<dbReference type="PANTHER" id="PTHR40050">
    <property type="entry name" value="INNER SPORE COAT PROTEIN H"/>
    <property type="match status" value="1"/>
</dbReference>
<comment type="caution">
    <text evidence="2">The sequence shown here is derived from an EMBL/GenBank/DDBJ whole genome shotgun (WGS) entry which is preliminary data.</text>
</comment>
<accession>A0ABP9Y7A5</accession>
<dbReference type="EMBL" id="BAABUJ010000024">
    <property type="protein sequence ID" value="GAA5802728.1"/>
    <property type="molecule type" value="Genomic_DNA"/>
</dbReference>
<gene>
    <name evidence="2" type="ORF">HPULCUR_008202</name>
</gene>
<evidence type="ECO:0000313" key="3">
    <source>
        <dbReference type="Proteomes" id="UP001476247"/>
    </source>
</evidence>
<evidence type="ECO:0000256" key="1">
    <source>
        <dbReference type="SAM" id="SignalP"/>
    </source>
</evidence>
<keyword evidence="3" id="KW-1185">Reference proteome</keyword>
<evidence type="ECO:0008006" key="4">
    <source>
        <dbReference type="Google" id="ProtNLM"/>
    </source>
</evidence>
<dbReference type="Proteomes" id="UP001476247">
    <property type="component" value="Unassembled WGS sequence"/>
</dbReference>
<proteinExistence type="predicted"/>
<sequence length="570" mass="64357">MTFNIVKVLFISLLATVSVNCAQNVTYSVVSYSSSERHSLAVMIDNDKTLYHLSVSPDTPYIFTGSAPMATIGYKYATISTFKQKHIEPFSRAPVVNATYNEVYGISKNTYLIPELPQTYPPLSSINRLSSGIHKDDQIPTLFLSGSKADVRNIHSNIYSKIKINLNLTYIGLSEVHALNAVEVKISGRGTRFSPKASYKLDFGKKGSLFGYRRLKLRSLSTDPSYLREKICYDMINSFGLASSGFSFVRVFINNKPFGLFGLQEDFDEVWLPNEFNNGDKANYNQGTLYTGKIRAELRYLGENETLYVSTDNPHKQPMYKIEEAPRKNGEKLAASFQRLIDFTKFLANAPSTEPNAVALWNQQIDTESVLRSLALEQFLGSSDGYIMAACNYNLFTNANQNDQLVYIPSDMDMTLGSSSLYNVNTTLYRRFEDHPKFNISRPLFYNILKVPEFKLVFNDMVASAYNNLELVYSRINALSSLIQDDVSNDVSIVRNYVVLPPYFIARKLIKVSIKEGIVEDGDAFLDFFSRTQKEKISFEEAVNGTINKPSLMGLKQWISMSANSYLKSK</sequence>
<dbReference type="PANTHER" id="PTHR40050:SF1">
    <property type="entry name" value="INNER SPORE COAT PROTEIN H"/>
    <property type="match status" value="1"/>
</dbReference>
<evidence type="ECO:0000313" key="2">
    <source>
        <dbReference type="EMBL" id="GAA5802728.1"/>
    </source>
</evidence>
<organism evidence="2 3">
    <name type="scientific">Helicostylum pulchrum</name>
    <dbReference type="NCBI Taxonomy" id="562976"/>
    <lineage>
        <taxon>Eukaryota</taxon>
        <taxon>Fungi</taxon>
        <taxon>Fungi incertae sedis</taxon>
        <taxon>Mucoromycota</taxon>
        <taxon>Mucoromycotina</taxon>
        <taxon>Mucoromycetes</taxon>
        <taxon>Mucorales</taxon>
        <taxon>Mucorineae</taxon>
        <taxon>Mucoraceae</taxon>
        <taxon>Helicostylum</taxon>
    </lineage>
</organism>
<dbReference type="InterPro" id="IPR014867">
    <property type="entry name" value="Spore_coat_CotH_CotH2/3/7"/>
</dbReference>
<reference evidence="2 3" key="1">
    <citation type="submission" date="2024-04" db="EMBL/GenBank/DDBJ databases">
        <title>genome sequences of Mucor flavus KT1a and Helicostylum pulchrum KT1b strains isolation_sourced from the surface of a dry-aged beef.</title>
        <authorList>
            <person name="Toyotome T."/>
            <person name="Hosono M."/>
            <person name="Torimaru M."/>
            <person name="Fukuda K."/>
            <person name="Mikami N."/>
        </authorList>
    </citation>
    <scope>NUCLEOTIDE SEQUENCE [LARGE SCALE GENOMIC DNA]</scope>
    <source>
        <strain evidence="2 3">KT1b</strain>
    </source>
</reference>
<keyword evidence="1" id="KW-0732">Signal</keyword>
<name>A0ABP9Y7A5_9FUNG</name>
<dbReference type="Pfam" id="PF08757">
    <property type="entry name" value="CotH"/>
    <property type="match status" value="1"/>
</dbReference>